<keyword evidence="9" id="KW-0472">Membrane</keyword>
<dbReference type="AlphaFoldDB" id="A0A926DVD9"/>
<reference evidence="11" key="1">
    <citation type="submission" date="2020-08" db="EMBL/GenBank/DDBJ databases">
        <title>Genome public.</title>
        <authorList>
            <person name="Liu C."/>
            <person name="Sun Q."/>
        </authorList>
    </citation>
    <scope>NUCLEOTIDE SEQUENCE</scope>
    <source>
        <strain evidence="11">NSJ-32</strain>
    </source>
</reference>
<keyword evidence="6" id="KW-0378">Hydrolase</keyword>
<keyword evidence="7 11" id="KW-0067">ATP-binding</keyword>
<dbReference type="Pfam" id="PF00005">
    <property type="entry name" value="ABC_tran"/>
    <property type="match status" value="1"/>
</dbReference>
<dbReference type="Gene3D" id="1.20.1560.10">
    <property type="entry name" value="ABC transporter type 1, transmembrane domain"/>
    <property type="match status" value="1"/>
</dbReference>
<keyword evidence="6" id="KW-0788">Thiol protease</keyword>
<dbReference type="PROSITE" id="PS50893">
    <property type="entry name" value="ABC_TRANSPORTER_2"/>
    <property type="match status" value="1"/>
</dbReference>
<dbReference type="PANTHER" id="PTHR24221">
    <property type="entry name" value="ATP-BINDING CASSETTE SUB-FAMILY B"/>
    <property type="match status" value="1"/>
</dbReference>
<dbReference type="GO" id="GO:0016887">
    <property type="term" value="F:ATP hydrolysis activity"/>
    <property type="evidence" value="ECO:0007669"/>
    <property type="project" value="InterPro"/>
</dbReference>
<evidence type="ECO:0000256" key="4">
    <source>
        <dbReference type="ARBA" id="ARBA00022692"/>
    </source>
</evidence>
<keyword evidence="5" id="KW-0547">Nucleotide-binding</keyword>
<keyword evidence="3" id="KW-1003">Cell membrane</keyword>
<dbReference type="InterPro" id="IPR017871">
    <property type="entry name" value="ABC_transporter-like_CS"/>
</dbReference>
<organism evidence="11 12">
    <name type="scientific">Bianquea renquensis</name>
    <dbReference type="NCBI Taxonomy" id="2763661"/>
    <lineage>
        <taxon>Bacteria</taxon>
        <taxon>Bacillati</taxon>
        <taxon>Bacillota</taxon>
        <taxon>Clostridia</taxon>
        <taxon>Eubacteriales</taxon>
        <taxon>Bianqueaceae</taxon>
        <taxon>Bianquea</taxon>
    </lineage>
</organism>
<keyword evidence="2" id="KW-0813">Transport</keyword>
<name>A0A926DVD9_9FIRM</name>
<dbReference type="PROSITE" id="PS00211">
    <property type="entry name" value="ABC_TRANSPORTER_1"/>
    <property type="match status" value="1"/>
</dbReference>
<evidence type="ECO:0000256" key="8">
    <source>
        <dbReference type="ARBA" id="ARBA00022989"/>
    </source>
</evidence>
<comment type="caution">
    <text evidence="11">The sequence shown here is derived from an EMBL/GenBank/DDBJ whole genome shotgun (WGS) entry which is preliminary data.</text>
</comment>
<evidence type="ECO:0000313" key="11">
    <source>
        <dbReference type="EMBL" id="MBC8544094.1"/>
    </source>
</evidence>
<dbReference type="EMBL" id="JACRSQ010000016">
    <property type="protein sequence ID" value="MBC8544094.1"/>
    <property type="molecule type" value="Genomic_DNA"/>
</dbReference>
<dbReference type="SMART" id="SM00382">
    <property type="entry name" value="AAA"/>
    <property type="match status" value="1"/>
</dbReference>
<keyword evidence="4" id="KW-0812">Transmembrane</keyword>
<evidence type="ECO:0000256" key="6">
    <source>
        <dbReference type="ARBA" id="ARBA00022807"/>
    </source>
</evidence>
<dbReference type="GO" id="GO:0005524">
    <property type="term" value="F:ATP binding"/>
    <property type="evidence" value="ECO:0007669"/>
    <property type="project" value="UniProtKB-KW"/>
</dbReference>
<dbReference type="SUPFAM" id="SSF52540">
    <property type="entry name" value="P-loop containing nucleoside triphosphate hydrolases"/>
    <property type="match status" value="1"/>
</dbReference>
<evidence type="ECO:0000256" key="2">
    <source>
        <dbReference type="ARBA" id="ARBA00022448"/>
    </source>
</evidence>
<comment type="subcellular location">
    <subcellularLocation>
        <location evidence="1">Cell membrane</location>
        <topology evidence="1">Multi-pass membrane protein</topology>
    </subcellularLocation>
</comment>
<dbReference type="GO" id="GO:0005886">
    <property type="term" value="C:plasma membrane"/>
    <property type="evidence" value="ECO:0007669"/>
    <property type="project" value="UniProtKB-SubCell"/>
</dbReference>
<dbReference type="Gene3D" id="3.40.50.300">
    <property type="entry name" value="P-loop containing nucleotide triphosphate hydrolases"/>
    <property type="match status" value="1"/>
</dbReference>
<gene>
    <name evidence="11" type="ORF">H8730_11105</name>
</gene>
<dbReference type="PANTHER" id="PTHR24221:SF646">
    <property type="entry name" value="HAEMOLYSIN SECRETION ATP-BINDING PROTEIN"/>
    <property type="match status" value="1"/>
</dbReference>
<evidence type="ECO:0000256" key="9">
    <source>
        <dbReference type="ARBA" id="ARBA00023136"/>
    </source>
</evidence>
<evidence type="ECO:0000259" key="10">
    <source>
        <dbReference type="PROSITE" id="PS50893"/>
    </source>
</evidence>
<evidence type="ECO:0000256" key="3">
    <source>
        <dbReference type="ARBA" id="ARBA00022475"/>
    </source>
</evidence>
<dbReference type="InterPro" id="IPR003593">
    <property type="entry name" value="AAA+_ATPase"/>
</dbReference>
<dbReference type="GO" id="GO:0008234">
    <property type="term" value="F:cysteine-type peptidase activity"/>
    <property type="evidence" value="ECO:0007669"/>
    <property type="project" value="UniProtKB-KW"/>
</dbReference>
<evidence type="ECO:0000256" key="5">
    <source>
        <dbReference type="ARBA" id="ARBA00022741"/>
    </source>
</evidence>
<sequence length="605" mass="68756">MGAKMQGDIGGVVKNLRYALTIICKASPTRLWVTILESVLRGTALFMLDVYLLRIIVNSVQAGSDFGRLAVTTIWVAGYYGAVQIFRTVLQTLYYPISNLKIQESIQLRLFTTSMEADLSCFEDSEFYDRYVKAIQEAPTRASQILDSISDLILFITYVATNGALLVTMAPELMVWAFLPVLVEVLIGKRRNKVSYELTMRVTEQNRKRDYVRRVFYLQNYAKELRLTNIYRVLFRQMDESLRDICRAIREYGLKLALFEYVRDETVEVLVYIGSILWTSFRVLTAKTMPLGDALVVINSISTVAFTFQDSIQRLFEFHEHSLYIQNLRYFLEYEPTIQRDPKGLPVVDFRGLEFHNVSFHYAGQETEVLHQVNLSIQAGEKIALVGQNGAGKSTIVKLLMRLYDPTQGEIRLNGVDIRQYRLDEYRALFGVVFQDYRIFSAPVKENVLLHPCGDGDEAIVADALQNSGIQEKVRSLPHGMDTVLTREFDEEGAVLSGGEAQKISIARIFAKDCELVIMDEPSSALDPIAEHAMYDNMMRACQNKSVIFISHRLASAAMADRIYLLENGRIVEQGSHAELMRHGGRYQEMFSIQAKNYGEKGAAI</sequence>
<accession>A0A926DVD9</accession>
<dbReference type="GO" id="GO:0034040">
    <property type="term" value="F:ATPase-coupled lipid transmembrane transporter activity"/>
    <property type="evidence" value="ECO:0007669"/>
    <property type="project" value="TreeGrafter"/>
</dbReference>
<dbReference type="RefSeq" id="WP_177719148.1">
    <property type="nucleotide sequence ID" value="NZ_JACRSQ010000016.1"/>
</dbReference>
<keyword evidence="12" id="KW-1185">Reference proteome</keyword>
<evidence type="ECO:0000256" key="7">
    <source>
        <dbReference type="ARBA" id="ARBA00022840"/>
    </source>
</evidence>
<dbReference type="Proteomes" id="UP000657006">
    <property type="component" value="Unassembled WGS sequence"/>
</dbReference>
<dbReference type="SUPFAM" id="SSF90123">
    <property type="entry name" value="ABC transporter transmembrane region"/>
    <property type="match status" value="1"/>
</dbReference>
<dbReference type="InterPro" id="IPR003439">
    <property type="entry name" value="ABC_transporter-like_ATP-bd"/>
</dbReference>
<keyword evidence="8" id="KW-1133">Transmembrane helix</keyword>
<evidence type="ECO:0000256" key="1">
    <source>
        <dbReference type="ARBA" id="ARBA00004651"/>
    </source>
</evidence>
<proteinExistence type="predicted"/>
<dbReference type="InterPro" id="IPR036640">
    <property type="entry name" value="ABC1_TM_sf"/>
</dbReference>
<dbReference type="InterPro" id="IPR039421">
    <property type="entry name" value="Type_1_exporter"/>
</dbReference>
<keyword evidence="6" id="KW-0645">Protease</keyword>
<dbReference type="FunFam" id="3.40.50.300:FF:000299">
    <property type="entry name" value="ABC transporter ATP-binding protein/permease"/>
    <property type="match status" value="1"/>
</dbReference>
<protein>
    <submittedName>
        <fullName evidence="11">ABC transporter ATP-binding protein</fullName>
    </submittedName>
</protein>
<evidence type="ECO:0000313" key="12">
    <source>
        <dbReference type="Proteomes" id="UP000657006"/>
    </source>
</evidence>
<feature type="domain" description="ABC transporter" evidence="10">
    <location>
        <begin position="353"/>
        <end position="593"/>
    </location>
</feature>
<dbReference type="InterPro" id="IPR027417">
    <property type="entry name" value="P-loop_NTPase"/>
</dbReference>